<evidence type="ECO:0000313" key="2">
    <source>
        <dbReference type="EMBL" id="CAB4961280.1"/>
    </source>
</evidence>
<dbReference type="AlphaFoldDB" id="A0A6J5Y8L6"/>
<dbReference type="InterPro" id="IPR008492">
    <property type="entry name" value="Rv2714-like"/>
</dbReference>
<proteinExistence type="predicted"/>
<dbReference type="InterPro" id="IPR038389">
    <property type="entry name" value="PSMG2_sf"/>
</dbReference>
<sequence>MAELYELLESPELDSPSLILGLDGWIDAGFASANALGTMLEDLDTVTLAVFDTDSLLDHRSRRPTMHLLDGINTGLTWPSIELRAAVDRVGNEVLFLVGVEPDHRWRAFSSAVVDLAHQFGVSTVFGLGAYPAPVPHTRATRLVSTATTVDLATRIGNIQGRIDVPAGVHAAIERCCGDEGLPATGLWAQIPHYAAGMPYPEGAFALIEGLRSIAGLQFPLGSLVEDARSTRNRLDGLVSNSEEHVAMVRQLEEQVDAIIDTTPSAPLPSGDDLAAELEQFLREQD</sequence>
<reference evidence="1" key="1">
    <citation type="submission" date="2020-05" db="EMBL/GenBank/DDBJ databases">
        <authorList>
            <person name="Chiriac C."/>
            <person name="Salcher M."/>
            <person name="Ghai R."/>
            <person name="Kavagutti S V."/>
        </authorList>
    </citation>
    <scope>NUCLEOTIDE SEQUENCE</scope>
</reference>
<dbReference type="Gene3D" id="1.10.287.100">
    <property type="match status" value="1"/>
</dbReference>
<dbReference type="PIRSF" id="PIRSF028754">
    <property type="entry name" value="UCP028754"/>
    <property type="match status" value="1"/>
</dbReference>
<dbReference type="EMBL" id="CAFBNC010000234">
    <property type="protein sequence ID" value="CAB4961280.1"/>
    <property type="molecule type" value="Genomic_DNA"/>
</dbReference>
<name>A0A6J5Y8L6_9ZZZZ</name>
<gene>
    <name evidence="1" type="ORF">UFOPK1392_00215</name>
    <name evidence="2" type="ORF">UFOPK3733_02465</name>
</gene>
<protein>
    <submittedName>
        <fullName evidence="1">Unannotated protein</fullName>
    </submittedName>
</protein>
<dbReference type="InterPro" id="IPR019151">
    <property type="entry name" value="Proteasome_assmbl_chaperone_2"/>
</dbReference>
<dbReference type="EMBL" id="CAEMXZ010000005">
    <property type="protein sequence ID" value="CAB4322480.1"/>
    <property type="molecule type" value="Genomic_DNA"/>
</dbReference>
<dbReference type="Pfam" id="PF09754">
    <property type="entry name" value="PAC2"/>
    <property type="match status" value="1"/>
</dbReference>
<dbReference type="Gene3D" id="3.40.50.10900">
    <property type="entry name" value="PAC-like subunit"/>
    <property type="match status" value="1"/>
</dbReference>
<accession>A0A6J5Y8L6</accession>
<dbReference type="SUPFAM" id="SSF159659">
    <property type="entry name" value="Cgl1923-like"/>
    <property type="match status" value="1"/>
</dbReference>
<evidence type="ECO:0000313" key="1">
    <source>
        <dbReference type="EMBL" id="CAB4322480.1"/>
    </source>
</evidence>
<organism evidence="1">
    <name type="scientific">freshwater metagenome</name>
    <dbReference type="NCBI Taxonomy" id="449393"/>
    <lineage>
        <taxon>unclassified sequences</taxon>
        <taxon>metagenomes</taxon>
        <taxon>ecological metagenomes</taxon>
    </lineage>
</organism>